<dbReference type="Proteomes" id="UP000220102">
    <property type="component" value="Unassembled WGS sequence"/>
</dbReference>
<gene>
    <name evidence="1" type="ORF">CRI94_04470</name>
</gene>
<comment type="caution">
    <text evidence="1">The sequence shown here is derived from an EMBL/GenBank/DDBJ whole genome shotgun (WGS) entry which is preliminary data.</text>
</comment>
<keyword evidence="2" id="KW-1185">Reference proteome</keyword>
<protein>
    <submittedName>
        <fullName evidence="1">Uncharacterized protein</fullName>
    </submittedName>
</protein>
<dbReference type="AlphaFoldDB" id="A0A2A8D0G7"/>
<accession>A0A2A8D0G7</accession>
<organism evidence="1 2">
    <name type="scientific">Longibacter salinarum</name>
    <dbReference type="NCBI Taxonomy" id="1850348"/>
    <lineage>
        <taxon>Bacteria</taxon>
        <taxon>Pseudomonadati</taxon>
        <taxon>Rhodothermota</taxon>
        <taxon>Rhodothermia</taxon>
        <taxon>Rhodothermales</taxon>
        <taxon>Salisaetaceae</taxon>
        <taxon>Longibacter</taxon>
    </lineage>
</organism>
<evidence type="ECO:0000313" key="2">
    <source>
        <dbReference type="Proteomes" id="UP000220102"/>
    </source>
</evidence>
<reference evidence="1 2" key="1">
    <citation type="submission" date="2017-10" db="EMBL/GenBank/DDBJ databases">
        <title>Draft genome of Longibacter Salinarum.</title>
        <authorList>
            <person name="Goh K.M."/>
            <person name="Shamsir M.S."/>
            <person name="Lim S.W."/>
        </authorList>
    </citation>
    <scope>NUCLEOTIDE SEQUENCE [LARGE SCALE GENOMIC DNA]</scope>
    <source>
        <strain evidence="1 2">KCTC 52045</strain>
    </source>
</reference>
<proteinExistence type="predicted"/>
<evidence type="ECO:0000313" key="1">
    <source>
        <dbReference type="EMBL" id="PEN14297.1"/>
    </source>
</evidence>
<sequence length="82" mass="9097">MDSRDKLAQTRIRFVRGSVSTLETTNRARPGETRSVFSTDAWPFAVSALAKIAGESGREPERPLNCHRLWVGESIDGEILPV</sequence>
<name>A0A2A8D0G7_9BACT</name>
<dbReference type="EMBL" id="PDEQ01000002">
    <property type="protein sequence ID" value="PEN14297.1"/>
    <property type="molecule type" value="Genomic_DNA"/>
</dbReference>